<dbReference type="OrthoDB" id="9810939at2"/>
<evidence type="ECO:0000256" key="6">
    <source>
        <dbReference type="ARBA" id="ARBA00035197"/>
    </source>
</evidence>
<feature type="compositionally biased region" description="Basic residues" evidence="8">
    <location>
        <begin position="10"/>
        <end position="20"/>
    </location>
</feature>
<evidence type="ECO:0000256" key="8">
    <source>
        <dbReference type="SAM" id="MobiDB-lite"/>
    </source>
</evidence>
<evidence type="ECO:0000256" key="1">
    <source>
        <dbReference type="ARBA" id="ARBA00007116"/>
    </source>
</evidence>
<keyword evidence="4 7" id="KW-0689">Ribosomal protein</keyword>
<evidence type="ECO:0000256" key="3">
    <source>
        <dbReference type="ARBA" id="ARBA00022884"/>
    </source>
</evidence>
<evidence type="ECO:0000313" key="9">
    <source>
        <dbReference type="EMBL" id="QBI20466.1"/>
    </source>
</evidence>
<organism evidence="9 10">
    <name type="scientific">Egibacter rhizosphaerae</name>
    <dbReference type="NCBI Taxonomy" id="1670831"/>
    <lineage>
        <taxon>Bacteria</taxon>
        <taxon>Bacillati</taxon>
        <taxon>Actinomycetota</taxon>
        <taxon>Nitriliruptoria</taxon>
        <taxon>Egibacterales</taxon>
        <taxon>Egibacteraceae</taxon>
        <taxon>Egibacter</taxon>
    </lineage>
</organism>
<proteinExistence type="inferred from homology"/>
<name>A0A411YH80_9ACTN</name>
<dbReference type="SUPFAM" id="SSF53137">
    <property type="entry name" value="Translational machinery components"/>
    <property type="match status" value="1"/>
</dbReference>
<accession>A0A411YH80</accession>
<evidence type="ECO:0000256" key="7">
    <source>
        <dbReference type="HAMAP-Rule" id="MF_01337"/>
    </source>
</evidence>
<dbReference type="FunFam" id="3.30.420.100:FF:000001">
    <property type="entry name" value="50S ribosomal protein L18"/>
    <property type="match status" value="1"/>
</dbReference>
<dbReference type="KEGG" id="erz:ER308_13435"/>
<comment type="similarity">
    <text evidence="1 7">Belongs to the universal ribosomal protein uL18 family.</text>
</comment>
<gene>
    <name evidence="7" type="primary">rplR</name>
    <name evidence="9" type="ORF">ER308_13435</name>
</gene>
<reference evidence="9 10" key="1">
    <citation type="submission" date="2019-01" db="EMBL/GenBank/DDBJ databases">
        <title>Egibacter rhizosphaerae EGI 80759T.</title>
        <authorList>
            <person name="Chen D.-D."/>
            <person name="Tian Y."/>
            <person name="Jiao J.-Y."/>
            <person name="Zhang X.-T."/>
            <person name="Zhang Y.-G."/>
            <person name="Zhang Y."/>
            <person name="Xiao M."/>
            <person name="Shu W.-S."/>
            <person name="Li W.-J."/>
        </authorList>
    </citation>
    <scope>NUCLEOTIDE SEQUENCE [LARGE SCALE GENOMIC DNA]</scope>
    <source>
        <strain evidence="9 10">EGI 80759</strain>
    </source>
</reference>
<evidence type="ECO:0000256" key="5">
    <source>
        <dbReference type="ARBA" id="ARBA00023274"/>
    </source>
</evidence>
<dbReference type="NCBIfam" id="TIGR00060">
    <property type="entry name" value="L18_bact"/>
    <property type="match status" value="1"/>
</dbReference>
<dbReference type="RefSeq" id="WP_131155462.1">
    <property type="nucleotide sequence ID" value="NZ_CP036402.1"/>
</dbReference>
<keyword evidence="3 7" id="KW-0694">RNA-binding</keyword>
<comment type="subunit">
    <text evidence="7">Part of the 50S ribosomal subunit; part of the 5S rRNA/L5/L18/L25 subcomplex. Contacts the 5S and 23S rRNAs.</text>
</comment>
<evidence type="ECO:0000313" key="10">
    <source>
        <dbReference type="Proteomes" id="UP000291469"/>
    </source>
</evidence>
<dbReference type="PANTHER" id="PTHR12899:SF3">
    <property type="entry name" value="LARGE RIBOSOMAL SUBUNIT PROTEIN UL18M"/>
    <property type="match status" value="1"/>
</dbReference>
<evidence type="ECO:0000256" key="2">
    <source>
        <dbReference type="ARBA" id="ARBA00022730"/>
    </source>
</evidence>
<comment type="function">
    <text evidence="7">This is one of the proteins that bind and probably mediate the attachment of the 5S RNA into the large ribosomal subunit, where it forms part of the central protuberance.</text>
</comment>
<dbReference type="InterPro" id="IPR004389">
    <property type="entry name" value="Ribosomal_uL18_bac-type"/>
</dbReference>
<dbReference type="Gene3D" id="3.30.420.100">
    <property type="match status" value="1"/>
</dbReference>
<dbReference type="EMBL" id="CP036402">
    <property type="protein sequence ID" value="QBI20466.1"/>
    <property type="molecule type" value="Genomic_DNA"/>
</dbReference>
<evidence type="ECO:0000256" key="4">
    <source>
        <dbReference type="ARBA" id="ARBA00022980"/>
    </source>
</evidence>
<dbReference type="GO" id="GO:0006412">
    <property type="term" value="P:translation"/>
    <property type="evidence" value="ECO:0007669"/>
    <property type="project" value="UniProtKB-UniRule"/>
</dbReference>
<dbReference type="GO" id="GO:0008097">
    <property type="term" value="F:5S rRNA binding"/>
    <property type="evidence" value="ECO:0007669"/>
    <property type="project" value="TreeGrafter"/>
</dbReference>
<dbReference type="InterPro" id="IPR057268">
    <property type="entry name" value="Ribosomal_L18"/>
</dbReference>
<protein>
    <recommendedName>
        <fullName evidence="6 7">Large ribosomal subunit protein uL18</fullName>
    </recommendedName>
</protein>
<dbReference type="Pfam" id="PF00861">
    <property type="entry name" value="Ribosomal_L18p"/>
    <property type="match status" value="1"/>
</dbReference>
<keyword evidence="2 7" id="KW-0699">rRNA-binding</keyword>
<keyword evidence="10" id="KW-1185">Reference proteome</keyword>
<dbReference type="AlphaFoldDB" id="A0A411YH80"/>
<dbReference type="Proteomes" id="UP000291469">
    <property type="component" value="Chromosome"/>
</dbReference>
<dbReference type="HAMAP" id="MF_01337_B">
    <property type="entry name" value="Ribosomal_uL18_B"/>
    <property type="match status" value="1"/>
</dbReference>
<dbReference type="PANTHER" id="PTHR12899">
    <property type="entry name" value="39S RIBOSOMAL PROTEIN L18, MITOCHONDRIAL"/>
    <property type="match status" value="1"/>
</dbReference>
<dbReference type="InterPro" id="IPR005484">
    <property type="entry name" value="Ribosomal_uL18_bac/plant/anim"/>
</dbReference>
<keyword evidence="5 7" id="KW-0687">Ribonucleoprotein</keyword>
<sequence length="120" mass="12987">MTNTTDKRRARERRHRRVRGKIQGTAERPRLNVYRSNRAIYAQVIDDGEGRTIVAANSLEDGVAAEGDGKVGAARAVGELVGRRASEAGIGEVVFDRGGNRYHGRIAALADGAREAGLQF</sequence>
<dbReference type="CDD" id="cd00432">
    <property type="entry name" value="Ribosomal_L18_L5e"/>
    <property type="match status" value="1"/>
</dbReference>
<dbReference type="GO" id="GO:0022625">
    <property type="term" value="C:cytosolic large ribosomal subunit"/>
    <property type="evidence" value="ECO:0007669"/>
    <property type="project" value="TreeGrafter"/>
</dbReference>
<dbReference type="GO" id="GO:0003735">
    <property type="term" value="F:structural constituent of ribosome"/>
    <property type="evidence" value="ECO:0007669"/>
    <property type="project" value="InterPro"/>
</dbReference>
<feature type="region of interest" description="Disordered" evidence="8">
    <location>
        <begin position="1"/>
        <end position="25"/>
    </location>
</feature>